<keyword evidence="2 5" id="KW-0479">Metal-binding</keyword>
<evidence type="ECO:0000256" key="5">
    <source>
        <dbReference type="PROSITE-ProRule" id="PRU00433"/>
    </source>
</evidence>
<dbReference type="Pfam" id="PF00034">
    <property type="entry name" value="Cytochrom_C"/>
    <property type="match status" value="1"/>
</dbReference>
<evidence type="ECO:0000256" key="6">
    <source>
        <dbReference type="SAM" id="SignalP"/>
    </source>
</evidence>
<evidence type="ECO:0000256" key="2">
    <source>
        <dbReference type="ARBA" id="ARBA00022723"/>
    </source>
</evidence>
<evidence type="ECO:0000256" key="4">
    <source>
        <dbReference type="ARBA" id="ARBA00023004"/>
    </source>
</evidence>
<dbReference type="EMBL" id="JBBVGT010000001">
    <property type="protein sequence ID" value="MFB5944307.1"/>
    <property type="molecule type" value="Genomic_DNA"/>
</dbReference>
<reference evidence="10 11" key="1">
    <citation type="submission" date="2024-04" db="EMBL/GenBank/DDBJ databases">
        <title>Albibacterium profundi sp. nov., isolated from sediment of the Challenger Deep of Mariana Trench.</title>
        <authorList>
            <person name="Wang Y."/>
        </authorList>
    </citation>
    <scope>NUCLEOTIDE SEQUENCE [LARGE SCALE GENOMIC DNA]</scope>
    <source>
        <strain evidence="10 11">RHL897</strain>
    </source>
</reference>
<dbReference type="PROSITE" id="PS51175">
    <property type="entry name" value="CBM6"/>
    <property type="match status" value="1"/>
</dbReference>
<protein>
    <submittedName>
        <fullName evidence="10">PQQ-dependent sugar dehydrogenase</fullName>
    </submittedName>
</protein>
<feature type="domain" description="CBM6" evidence="9">
    <location>
        <begin position="767"/>
        <end position="887"/>
    </location>
</feature>
<dbReference type="CDD" id="cd00146">
    <property type="entry name" value="PKD"/>
    <property type="match status" value="1"/>
</dbReference>
<proteinExistence type="predicted"/>
<dbReference type="InterPro" id="IPR000601">
    <property type="entry name" value="PKD_dom"/>
</dbReference>
<dbReference type="InterPro" id="IPR036909">
    <property type="entry name" value="Cyt_c-like_dom_sf"/>
</dbReference>
<keyword evidence="1 5" id="KW-0349">Heme</keyword>
<keyword evidence="3 6" id="KW-0732">Signal</keyword>
<dbReference type="SMART" id="SM00089">
    <property type="entry name" value="PKD"/>
    <property type="match status" value="1"/>
</dbReference>
<evidence type="ECO:0000313" key="10">
    <source>
        <dbReference type="EMBL" id="MFB5944307.1"/>
    </source>
</evidence>
<dbReference type="SUPFAM" id="SSF49299">
    <property type="entry name" value="PKD domain"/>
    <property type="match status" value="1"/>
</dbReference>
<dbReference type="Pfam" id="PF18911">
    <property type="entry name" value="PKD_4"/>
    <property type="match status" value="1"/>
</dbReference>
<dbReference type="SUPFAM" id="SSF46626">
    <property type="entry name" value="Cytochrome c"/>
    <property type="match status" value="1"/>
</dbReference>
<organism evidence="10 11">
    <name type="scientific">Albibacterium profundi</name>
    <dbReference type="NCBI Taxonomy" id="3134906"/>
    <lineage>
        <taxon>Bacteria</taxon>
        <taxon>Pseudomonadati</taxon>
        <taxon>Bacteroidota</taxon>
        <taxon>Sphingobacteriia</taxon>
        <taxon>Sphingobacteriales</taxon>
        <taxon>Sphingobacteriaceae</taxon>
        <taxon>Albibacterium</taxon>
    </lineage>
</organism>
<sequence length="888" mass="99737">MNYSNILAKKLSFFMLALFVVSCAPDTNKEPIKKPEDNRFTKIILSDDLNEPMELAVAPDGKVFFIERHGQFSKYDPNTGETTLLHTFELLPEDPEEVFGNGLMGVTLDPDFKENRFIYFYYTPDKLPARQNLSRFVLKENDELDMSSEIVVLEVPIEREVSAHTGGSLAWDKDGNLYLSTGDNTVPFASGGYAPIDEIEGRITFDAQRSSGNTNDLRGKVIRIHPEADGTYTIPEGNLFPEGTEGTRPEIFVMGTRNPYRISVDQESSILYWGEVGPDAGNDGDNGPRGYDEINQAKQAGNYGWPYFVGNSKPYPDYNFETKELGDYFNPEKPINESVNNTGLKELPPAQSALIWYPYQKSEEFPLVGEGGRNAMAGPVYHFDEDLESSVKFPEYYDKALFIYDWMRSWVFAVRLDENYNFVSMERFMESNGDFRRPMDLEVGPDGAFYMLEYGSVYGIDNVDARLVRIEYNGGNRAPESYPAASDTVGTAPLTVTFNGDNNYDPDSDDEHTYQWIFEGTEVQSTEASPSYTFEENGVYQVKQIVTDAAGAESTGIIEIKVGNTLPVVTIKTEGNRSFFFDDKTLPYEVTVEDAEDTEIIEDRVHISFNYVPKVSRRKNTPGHQMPIPVPLGESLIRASDCQACHQWTEESVGPNFIQIAQRYQDQDVVGQLANKIIEGGSGNWGQHYMNGHPQVSQNEAKEMVRYILSLAGQAELFDLPRQGAVPLNKHQKQGKRGRYVLKASYTDGGGAIVPLTGQDALVLRSNVVEAEDADELNNIGRTNEQLGSIHNGSWFMLKQIDLTGIKQITYNYSSLNIDATLEVRVGSPTGDVISTFDYKNTGDWSKFIELSAPVNDPGGINDLYFVFKKDQEPNEHIFTLDWLSFDR</sequence>
<evidence type="ECO:0000259" key="9">
    <source>
        <dbReference type="PROSITE" id="PS51175"/>
    </source>
</evidence>
<gene>
    <name evidence="10" type="ORF">WKR92_00535</name>
</gene>
<keyword evidence="11" id="KW-1185">Reference proteome</keyword>
<dbReference type="Pfam" id="PF03422">
    <property type="entry name" value="CBM_6"/>
    <property type="match status" value="1"/>
</dbReference>
<dbReference type="SMART" id="SM00606">
    <property type="entry name" value="CBD_IV"/>
    <property type="match status" value="1"/>
</dbReference>
<dbReference type="PROSITE" id="PS50093">
    <property type="entry name" value="PKD"/>
    <property type="match status" value="1"/>
</dbReference>
<dbReference type="Pfam" id="PF07995">
    <property type="entry name" value="GSDH"/>
    <property type="match status" value="1"/>
</dbReference>
<dbReference type="Gene3D" id="2.60.120.260">
    <property type="entry name" value="Galactose-binding domain-like"/>
    <property type="match status" value="1"/>
</dbReference>
<evidence type="ECO:0000256" key="1">
    <source>
        <dbReference type="ARBA" id="ARBA00022617"/>
    </source>
</evidence>
<dbReference type="InterPro" id="IPR035986">
    <property type="entry name" value="PKD_dom_sf"/>
</dbReference>
<evidence type="ECO:0000313" key="11">
    <source>
        <dbReference type="Proteomes" id="UP001580928"/>
    </source>
</evidence>
<dbReference type="InterPro" id="IPR011042">
    <property type="entry name" value="6-blade_b-propeller_TolB-like"/>
</dbReference>
<dbReference type="PANTHER" id="PTHR19328">
    <property type="entry name" value="HEDGEHOG-INTERACTING PROTEIN"/>
    <property type="match status" value="1"/>
</dbReference>
<dbReference type="InterPro" id="IPR013783">
    <property type="entry name" value="Ig-like_fold"/>
</dbReference>
<dbReference type="InterPro" id="IPR012938">
    <property type="entry name" value="Glc/Sorbosone_DH"/>
</dbReference>
<dbReference type="RefSeq" id="WP_375555888.1">
    <property type="nucleotide sequence ID" value="NZ_JBBVGT010000001.1"/>
</dbReference>
<dbReference type="InterPro" id="IPR011041">
    <property type="entry name" value="Quinoprot_gluc/sorb_DH_b-prop"/>
</dbReference>
<feature type="domain" description="PKD" evidence="7">
    <location>
        <begin position="479"/>
        <end position="562"/>
    </location>
</feature>
<dbReference type="Proteomes" id="UP001580928">
    <property type="component" value="Unassembled WGS sequence"/>
</dbReference>
<dbReference type="CDD" id="cd04084">
    <property type="entry name" value="CBM6_xylanase-like"/>
    <property type="match status" value="1"/>
</dbReference>
<name>A0ABV5C9T3_9SPHI</name>
<feature type="domain" description="Cytochrome c" evidence="8">
    <location>
        <begin position="628"/>
        <end position="712"/>
    </location>
</feature>
<feature type="chain" id="PRO_5046122644" evidence="6">
    <location>
        <begin position="25"/>
        <end position="888"/>
    </location>
</feature>
<evidence type="ECO:0000259" key="7">
    <source>
        <dbReference type="PROSITE" id="PS50093"/>
    </source>
</evidence>
<evidence type="ECO:0000256" key="3">
    <source>
        <dbReference type="ARBA" id="ARBA00022729"/>
    </source>
</evidence>
<dbReference type="Gene3D" id="1.10.760.10">
    <property type="entry name" value="Cytochrome c-like domain"/>
    <property type="match status" value="1"/>
</dbReference>
<comment type="caution">
    <text evidence="10">The sequence shown here is derived from an EMBL/GenBank/DDBJ whole genome shotgun (WGS) entry which is preliminary data.</text>
</comment>
<dbReference type="InterPro" id="IPR022409">
    <property type="entry name" value="PKD/Chitinase_dom"/>
</dbReference>
<dbReference type="InterPro" id="IPR008979">
    <property type="entry name" value="Galactose-bd-like_sf"/>
</dbReference>
<dbReference type="InterPro" id="IPR009056">
    <property type="entry name" value="Cyt_c-like_dom"/>
</dbReference>
<dbReference type="Gene3D" id="2.120.10.30">
    <property type="entry name" value="TolB, C-terminal domain"/>
    <property type="match status" value="1"/>
</dbReference>
<dbReference type="PANTHER" id="PTHR19328:SF75">
    <property type="entry name" value="ALDOSE SUGAR DEHYDROGENASE YLII"/>
    <property type="match status" value="1"/>
</dbReference>
<dbReference type="InterPro" id="IPR006584">
    <property type="entry name" value="Cellulose-bd_IV"/>
</dbReference>
<dbReference type="Gene3D" id="2.60.40.10">
    <property type="entry name" value="Immunoglobulins"/>
    <property type="match status" value="1"/>
</dbReference>
<dbReference type="SUPFAM" id="SSF49785">
    <property type="entry name" value="Galactose-binding domain-like"/>
    <property type="match status" value="1"/>
</dbReference>
<evidence type="ECO:0000259" key="8">
    <source>
        <dbReference type="PROSITE" id="PS51007"/>
    </source>
</evidence>
<feature type="signal peptide" evidence="6">
    <location>
        <begin position="1"/>
        <end position="24"/>
    </location>
</feature>
<accession>A0ABV5C9T3</accession>
<dbReference type="InterPro" id="IPR005084">
    <property type="entry name" value="CBM6"/>
</dbReference>
<dbReference type="SUPFAM" id="SSF50952">
    <property type="entry name" value="Soluble quinoprotein glucose dehydrogenase"/>
    <property type="match status" value="1"/>
</dbReference>
<dbReference type="PROSITE" id="PS51007">
    <property type="entry name" value="CYTC"/>
    <property type="match status" value="1"/>
</dbReference>
<keyword evidence="4 5" id="KW-0408">Iron</keyword>